<reference evidence="2 3" key="1">
    <citation type="submission" date="2019-02" db="EMBL/GenBank/DDBJ databases">
        <title>Deep-cultivation of Planctomycetes and their phenomic and genomic characterization uncovers novel biology.</title>
        <authorList>
            <person name="Wiegand S."/>
            <person name="Jogler M."/>
            <person name="Boedeker C."/>
            <person name="Pinto D."/>
            <person name="Vollmers J."/>
            <person name="Rivas-Marin E."/>
            <person name="Kohn T."/>
            <person name="Peeters S.H."/>
            <person name="Heuer A."/>
            <person name="Rast P."/>
            <person name="Oberbeckmann S."/>
            <person name="Bunk B."/>
            <person name="Jeske O."/>
            <person name="Meyerdierks A."/>
            <person name="Storesund J.E."/>
            <person name="Kallscheuer N."/>
            <person name="Luecker S."/>
            <person name="Lage O.M."/>
            <person name="Pohl T."/>
            <person name="Merkel B.J."/>
            <person name="Hornburger P."/>
            <person name="Mueller R.-W."/>
            <person name="Bruemmer F."/>
            <person name="Labrenz M."/>
            <person name="Spormann A.M."/>
            <person name="Op den Camp H."/>
            <person name="Overmann J."/>
            <person name="Amann R."/>
            <person name="Jetten M.S.M."/>
            <person name="Mascher T."/>
            <person name="Medema M.H."/>
            <person name="Devos D.P."/>
            <person name="Kaster A.-K."/>
            <person name="Ovreas L."/>
            <person name="Rohde M."/>
            <person name="Galperin M.Y."/>
            <person name="Jogler C."/>
        </authorList>
    </citation>
    <scope>NUCLEOTIDE SEQUENCE [LARGE SCALE GENOMIC DNA]</scope>
    <source>
        <strain evidence="2 3">Pla110</strain>
    </source>
</reference>
<sequence precursor="true">MTYWGNIKNGSPMGLSIAFSLSLAFFYMATPVFADDVPFEEARTFTTEDGWTLKGTYYNMRFDDPNEGVQRPVVLLLPGDRGNRLHWEGQAGFASTLRNSGYAVLTLDPRKYGESTPPANVKNVVKEMRPADYADVLRYDLEAVKLFLFEEHQQKNLNMAKLAIIAPESLAPVAMGFTVRDWKKVPYRDAATLDSRTPRGQDVKALVVISPEVNLPGISGKSALLQLRRPFYDVAIMTVAGDNDKTGKESSDLIYTYLTGNKESDKDDMRMFYKKIYPKYGDRGTELISRNQQMATDILEFLNSHVLKKSIPWQDRRSRFER</sequence>
<protein>
    <recommendedName>
        <fullName evidence="4">Alpha/beta hydrolase family protein</fullName>
    </recommendedName>
</protein>
<dbReference type="KEGG" id="plon:Pla110_03490"/>
<evidence type="ECO:0008006" key="4">
    <source>
        <dbReference type="Google" id="ProtNLM"/>
    </source>
</evidence>
<gene>
    <name evidence="2" type="ORF">Pla110_03490</name>
</gene>
<proteinExistence type="predicted"/>
<accession>A0A518CHD8</accession>
<evidence type="ECO:0000256" key="1">
    <source>
        <dbReference type="SAM" id="SignalP"/>
    </source>
</evidence>
<feature type="signal peptide" evidence="1">
    <location>
        <begin position="1"/>
        <end position="34"/>
    </location>
</feature>
<dbReference type="InterPro" id="IPR029058">
    <property type="entry name" value="AB_hydrolase_fold"/>
</dbReference>
<dbReference type="Gene3D" id="3.40.50.1820">
    <property type="entry name" value="alpha/beta hydrolase"/>
    <property type="match status" value="1"/>
</dbReference>
<evidence type="ECO:0000313" key="3">
    <source>
        <dbReference type="Proteomes" id="UP000317178"/>
    </source>
</evidence>
<feature type="chain" id="PRO_5021833664" description="Alpha/beta hydrolase family protein" evidence="1">
    <location>
        <begin position="35"/>
        <end position="322"/>
    </location>
</feature>
<dbReference type="EMBL" id="CP036281">
    <property type="protein sequence ID" value="QDU78645.1"/>
    <property type="molecule type" value="Genomic_DNA"/>
</dbReference>
<name>A0A518CHD8_9PLAN</name>
<evidence type="ECO:0000313" key="2">
    <source>
        <dbReference type="EMBL" id="QDU78645.1"/>
    </source>
</evidence>
<keyword evidence="1" id="KW-0732">Signal</keyword>
<dbReference type="RefSeq" id="WP_144992568.1">
    <property type="nucleotide sequence ID" value="NZ_CP036281.1"/>
</dbReference>
<dbReference type="SUPFAM" id="SSF53474">
    <property type="entry name" value="alpha/beta-Hydrolases"/>
    <property type="match status" value="1"/>
</dbReference>
<dbReference type="OrthoDB" id="282214at2"/>
<keyword evidence="3" id="KW-1185">Reference proteome</keyword>
<dbReference type="AlphaFoldDB" id="A0A518CHD8"/>
<organism evidence="2 3">
    <name type="scientific">Polystyrenella longa</name>
    <dbReference type="NCBI Taxonomy" id="2528007"/>
    <lineage>
        <taxon>Bacteria</taxon>
        <taxon>Pseudomonadati</taxon>
        <taxon>Planctomycetota</taxon>
        <taxon>Planctomycetia</taxon>
        <taxon>Planctomycetales</taxon>
        <taxon>Planctomycetaceae</taxon>
        <taxon>Polystyrenella</taxon>
    </lineage>
</organism>
<dbReference type="Proteomes" id="UP000317178">
    <property type="component" value="Chromosome"/>
</dbReference>